<accession>A0ABP8PFE3</accession>
<name>A0ABP8PFE3_9MICO</name>
<comment type="subcellular location">
    <subcellularLocation>
        <location evidence="1">Periplasm</location>
    </subcellularLocation>
</comment>
<dbReference type="RefSeq" id="WP_345187094.1">
    <property type="nucleotide sequence ID" value="NZ_BAABGP010000016.1"/>
</dbReference>
<evidence type="ECO:0000256" key="4">
    <source>
        <dbReference type="ARBA" id="ARBA00022729"/>
    </source>
</evidence>
<organism evidence="7 8">
    <name type="scientific">Microbacterium panaciterrae</name>
    <dbReference type="NCBI Taxonomy" id="985759"/>
    <lineage>
        <taxon>Bacteria</taxon>
        <taxon>Bacillati</taxon>
        <taxon>Actinomycetota</taxon>
        <taxon>Actinomycetes</taxon>
        <taxon>Micrococcales</taxon>
        <taxon>Microbacteriaceae</taxon>
        <taxon>Microbacterium</taxon>
    </lineage>
</organism>
<evidence type="ECO:0000313" key="7">
    <source>
        <dbReference type="EMBL" id="GAA4486638.1"/>
    </source>
</evidence>
<evidence type="ECO:0000256" key="2">
    <source>
        <dbReference type="ARBA" id="ARBA00010742"/>
    </source>
</evidence>
<evidence type="ECO:0000256" key="3">
    <source>
        <dbReference type="ARBA" id="ARBA00022448"/>
    </source>
</evidence>
<keyword evidence="8" id="KW-1185">Reference proteome</keyword>
<dbReference type="SMART" id="SM00062">
    <property type="entry name" value="PBPb"/>
    <property type="match status" value="1"/>
</dbReference>
<dbReference type="EMBL" id="BAABGP010000016">
    <property type="protein sequence ID" value="GAA4486638.1"/>
    <property type="molecule type" value="Genomic_DNA"/>
</dbReference>
<sequence length="334" mass="35314">MKLSHRGLVAALVGAVALVSLTACSGSSTGGGGSAASSAQPIHVNVGYNGDGNGAMLEAIAEKQGIWKKHGLDVSAKQFTNGPLQIQALGTGDLDFGFIGPGALWLPMSGKAKIVAIEALGTADRVIAQKGITSMKDLKGKTVGVPEGTSGDMLLSLALANAGMSATDIKKVAMDAPTAIAAFTAGQIDAAAIWYPFVDQIKQHKPDMVEVAKSADFPDLAFPSSIVAGNDIASKPEMLKRYQAGIKEAMTWAAAHKSELPQLLSTFLKAPLESVKSEFAYVDVQPPKNLIEKWDSGIAPKWFENLNSEFIRMKKLDKAVDPHTYILFEEYKKA</sequence>
<gene>
    <name evidence="7" type="ORF">GCM10023171_22970</name>
</gene>
<keyword evidence="3" id="KW-0813">Transport</keyword>
<feature type="domain" description="Solute-binding protein family 3/N-terminal" evidence="6">
    <location>
        <begin position="43"/>
        <end position="256"/>
    </location>
</feature>
<comment type="caution">
    <text evidence="7">The sequence shown here is derived from an EMBL/GenBank/DDBJ whole genome shotgun (WGS) entry which is preliminary data.</text>
</comment>
<reference evidence="8" key="1">
    <citation type="journal article" date="2019" name="Int. J. Syst. Evol. Microbiol.">
        <title>The Global Catalogue of Microorganisms (GCM) 10K type strain sequencing project: providing services to taxonomists for standard genome sequencing and annotation.</title>
        <authorList>
            <consortium name="The Broad Institute Genomics Platform"/>
            <consortium name="The Broad Institute Genome Sequencing Center for Infectious Disease"/>
            <person name="Wu L."/>
            <person name="Ma J."/>
        </authorList>
    </citation>
    <scope>NUCLEOTIDE SEQUENCE [LARGE SCALE GENOMIC DNA]</scope>
    <source>
        <strain evidence="8">JCM 17839</strain>
    </source>
</reference>
<feature type="chain" id="PRO_5045315956" evidence="5">
    <location>
        <begin position="26"/>
        <end position="334"/>
    </location>
</feature>
<dbReference type="PANTHER" id="PTHR30024">
    <property type="entry name" value="ALIPHATIC SULFONATES-BINDING PROTEIN-RELATED"/>
    <property type="match status" value="1"/>
</dbReference>
<evidence type="ECO:0000256" key="5">
    <source>
        <dbReference type="SAM" id="SignalP"/>
    </source>
</evidence>
<proteinExistence type="inferred from homology"/>
<dbReference type="Proteomes" id="UP001500731">
    <property type="component" value="Unassembled WGS sequence"/>
</dbReference>
<dbReference type="SUPFAM" id="SSF53850">
    <property type="entry name" value="Periplasmic binding protein-like II"/>
    <property type="match status" value="1"/>
</dbReference>
<evidence type="ECO:0000313" key="8">
    <source>
        <dbReference type="Proteomes" id="UP001500731"/>
    </source>
</evidence>
<comment type="similarity">
    <text evidence="2">Belongs to the bacterial solute-binding protein SsuA/TauA family.</text>
</comment>
<keyword evidence="4 5" id="KW-0732">Signal</keyword>
<dbReference type="NCBIfam" id="TIGR01728">
    <property type="entry name" value="SsuA_fam"/>
    <property type="match status" value="1"/>
</dbReference>
<feature type="signal peptide" evidence="5">
    <location>
        <begin position="1"/>
        <end position="25"/>
    </location>
</feature>
<dbReference type="InterPro" id="IPR010067">
    <property type="entry name" value="ABC_SsuA_sub-bd"/>
</dbReference>
<protein>
    <submittedName>
        <fullName evidence="7">Aliphatic sulfonate ABC transporter substrate-binding protein</fullName>
    </submittedName>
</protein>
<dbReference type="InterPro" id="IPR015168">
    <property type="entry name" value="SsuA/THI5"/>
</dbReference>
<dbReference type="Gene3D" id="3.40.190.10">
    <property type="entry name" value="Periplasmic binding protein-like II"/>
    <property type="match status" value="2"/>
</dbReference>
<evidence type="ECO:0000259" key="6">
    <source>
        <dbReference type="SMART" id="SM00062"/>
    </source>
</evidence>
<dbReference type="PROSITE" id="PS51257">
    <property type="entry name" value="PROKAR_LIPOPROTEIN"/>
    <property type="match status" value="1"/>
</dbReference>
<dbReference type="InterPro" id="IPR001638">
    <property type="entry name" value="Solute-binding_3/MltF_N"/>
</dbReference>
<dbReference type="PANTHER" id="PTHR30024:SF47">
    <property type="entry name" value="TAURINE-BINDING PERIPLASMIC PROTEIN"/>
    <property type="match status" value="1"/>
</dbReference>
<dbReference type="Pfam" id="PF09084">
    <property type="entry name" value="NMT1"/>
    <property type="match status" value="1"/>
</dbReference>
<evidence type="ECO:0000256" key="1">
    <source>
        <dbReference type="ARBA" id="ARBA00004418"/>
    </source>
</evidence>